<feature type="transmembrane region" description="Helical" evidence="1">
    <location>
        <begin position="181"/>
        <end position="198"/>
    </location>
</feature>
<keyword evidence="1" id="KW-1133">Transmembrane helix</keyword>
<reference evidence="2 3" key="1">
    <citation type="submission" date="2024-02" db="EMBL/GenBank/DDBJ databases">
        <title>De novo assembly and annotation of 12 fungi associated with fruit tree decline syndrome in Ontario, Canada.</title>
        <authorList>
            <person name="Sulman M."/>
            <person name="Ellouze W."/>
            <person name="Ilyukhin E."/>
        </authorList>
    </citation>
    <scope>NUCLEOTIDE SEQUENCE [LARGE SCALE GENOMIC DNA]</scope>
    <source>
        <strain evidence="2 3">M1-105</strain>
    </source>
</reference>
<evidence type="ECO:0000313" key="2">
    <source>
        <dbReference type="EMBL" id="KAL1636866.1"/>
    </source>
</evidence>
<evidence type="ECO:0000313" key="3">
    <source>
        <dbReference type="Proteomes" id="UP001521116"/>
    </source>
</evidence>
<dbReference type="Proteomes" id="UP001521116">
    <property type="component" value="Unassembled WGS sequence"/>
</dbReference>
<organism evidence="2 3">
    <name type="scientific">Neofusicoccum ribis</name>
    <dbReference type="NCBI Taxonomy" id="45134"/>
    <lineage>
        <taxon>Eukaryota</taxon>
        <taxon>Fungi</taxon>
        <taxon>Dikarya</taxon>
        <taxon>Ascomycota</taxon>
        <taxon>Pezizomycotina</taxon>
        <taxon>Dothideomycetes</taxon>
        <taxon>Dothideomycetes incertae sedis</taxon>
        <taxon>Botryosphaeriales</taxon>
        <taxon>Botryosphaeriaceae</taxon>
        <taxon>Neofusicoccum</taxon>
    </lineage>
</organism>
<keyword evidence="1" id="KW-0812">Transmembrane</keyword>
<gene>
    <name evidence="2" type="ORF">SLS56_000960</name>
</gene>
<feature type="transmembrane region" description="Helical" evidence="1">
    <location>
        <begin position="290"/>
        <end position="309"/>
    </location>
</feature>
<accession>A0ABR3TBX0</accession>
<comment type="caution">
    <text evidence="2">The sequence shown here is derived from an EMBL/GenBank/DDBJ whole genome shotgun (WGS) entry which is preliminary data.</text>
</comment>
<evidence type="ECO:0000256" key="1">
    <source>
        <dbReference type="SAM" id="Phobius"/>
    </source>
</evidence>
<dbReference type="EMBL" id="JAJVDC020000005">
    <property type="protein sequence ID" value="KAL1636866.1"/>
    <property type="molecule type" value="Genomic_DNA"/>
</dbReference>
<keyword evidence="3" id="KW-1185">Reference proteome</keyword>
<proteinExistence type="predicted"/>
<feature type="transmembrane region" description="Helical" evidence="1">
    <location>
        <begin position="263"/>
        <end position="284"/>
    </location>
</feature>
<keyword evidence="1" id="KW-0472">Membrane</keyword>
<name>A0ABR3TBX0_9PEZI</name>
<sequence>MVEKIAEAIQLISLTSENDVKSAFATAFESPAPLVSADDVASFTSAWRSPETQLWLESVLGPELPSKPYDIPRVKYRQYVHTYPDGTKAGFDIFEPFPNKLGPCKSLERALMQAYLEKALPKGEAEKFLMIDIEKIFAEQERVLKAVKKIGITEKAADPLVEDALRSALTRLRVKTAVVNGVWQSALLTGVFDIMLLFDGNFKQYLIKIGISGLYGGTVGGLSQWINHPFFGNGVVLGVLVGSAFGAISLASTGDWARFGKNLGISIIGGAAAWGGGAAGGAMVCAMGGGPLGMTIGIFVGGLAGGSLGRQVALEIPGLGGMTEHEVKTMYATIKEQLTRAGMEPDPSLSPEQVVADILKHGNKGNGLPFQVRMTESHAADVTELRDALLAMRSRSPEAFDKFLNLLRAASKT</sequence>
<protein>
    <submittedName>
        <fullName evidence="2">Uncharacterized protein</fullName>
    </submittedName>
</protein>
<feature type="transmembrane region" description="Helical" evidence="1">
    <location>
        <begin position="231"/>
        <end position="251"/>
    </location>
</feature>